<evidence type="ECO:0000313" key="14">
    <source>
        <dbReference type="Proteomes" id="UP001501570"/>
    </source>
</evidence>
<evidence type="ECO:0000256" key="10">
    <source>
        <dbReference type="ARBA" id="ARBA00023136"/>
    </source>
</evidence>
<dbReference type="Pfam" id="PF02669">
    <property type="entry name" value="KdpC"/>
    <property type="match status" value="1"/>
</dbReference>
<keyword evidence="8 11" id="KW-1133">Transmembrane helix</keyword>
<evidence type="ECO:0000256" key="9">
    <source>
        <dbReference type="ARBA" id="ARBA00023065"/>
    </source>
</evidence>
<keyword evidence="7 11" id="KW-0630">Potassium</keyword>
<evidence type="ECO:0000256" key="12">
    <source>
        <dbReference type="SAM" id="MobiDB-lite"/>
    </source>
</evidence>
<keyword evidence="10 11" id="KW-0472">Membrane</keyword>
<evidence type="ECO:0000256" key="5">
    <source>
        <dbReference type="ARBA" id="ARBA00022741"/>
    </source>
</evidence>
<keyword evidence="6 11" id="KW-0067">ATP-binding</keyword>
<evidence type="ECO:0000256" key="3">
    <source>
        <dbReference type="ARBA" id="ARBA00022538"/>
    </source>
</evidence>
<dbReference type="PIRSF" id="PIRSF001296">
    <property type="entry name" value="K_ATPase_KdpC"/>
    <property type="match status" value="1"/>
</dbReference>
<dbReference type="PANTHER" id="PTHR30042:SF2">
    <property type="entry name" value="POTASSIUM-TRANSPORTING ATPASE KDPC SUBUNIT"/>
    <property type="match status" value="1"/>
</dbReference>
<dbReference type="RefSeq" id="WP_345638290.1">
    <property type="nucleotide sequence ID" value="NZ_BAABJQ010000041.1"/>
</dbReference>
<dbReference type="EMBL" id="BAABJQ010000041">
    <property type="protein sequence ID" value="GAA5200108.1"/>
    <property type="molecule type" value="Genomic_DNA"/>
</dbReference>
<accession>A0ABP9SP67</accession>
<evidence type="ECO:0000256" key="7">
    <source>
        <dbReference type="ARBA" id="ARBA00022958"/>
    </source>
</evidence>
<dbReference type="Proteomes" id="UP001501570">
    <property type="component" value="Unassembled WGS sequence"/>
</dbReference>
<keyword evidence="9 11" id="KW-0406">Ion transport</keyword>
<reference evidence="14" key="1">
    <citation type="journal article" date="2019" name="Int. J. Syst. Evol. Microbiol.">
        <title>The Global Catalogue of Microorganisms (GCM) 10K type strain sequencing project: providing services to taxonomists for standard genome sequencing and annotation.</title>
        <authorList>
            <consortium name="The Broad Institute Genomics Platform"/>
            <consortium name="The Broad Institute Genome Sequencing Center for Infectious Disease"/>
            <person name="Wu L."/>
            <person name="Ma J."/>
        </authorList>
    </citation>
    <scope>NUCLEOTIDE SEQUENCE [LARGE SCALE GENOMIC DNA]</scope>
    <source>
        <strain evidence="14">JCM 18304</strain>
    </source>
</reference>
<keyword evidence="3 11" id="KW-0633">Potassium transport</keyword>
<proteinExistence type="inferred from homology"/>
<comment type="caution">
    <text evidence="13">The sequence shown here is derived from an EMBL/GenBank/DDBJ whole genome shotgun (WGS) entry which is preliminary data.</text>
</comment>
<comment type="subcellular location">
    <subcellularLocation>
        <location evidence="11">Cell membrane</location>
        <topology evidence="11">Single-pass membrane protein</topology>
    </subcellularLocation>
</comment>
<organism evidence="13 14">
    <name type="scientific">Rugosimonospora acidiphila</name>
    <dbReference type="NCBI Taxonomy" id="556531"/>
    <lineage>
        <taxon>Bacteria</taxon>
        <taxon>Bacillati</taxon>
        <taxon>Actinomycetota</taxon>
        <taxon>Actinomycetes</taxon>
        <taxon>Micromonosporales</taxon>
        <taxon>Micromonosporaceae</taxon>
        <taxon>Rugosimonospora</taxon>
    </lineage>
</organism>
<feature type="region of interest" description="Disordered" evidence="12">
    <location>
        <begin position="54"/>
        <end position="89"/>
    </location>
</feature>
<evidence type="ECO:0000256" key="1">
    <source>
        <dbReference type="ARBA" id="ARBA00022448"/>
    </source>
</evidence>
<keyword evidence="5 11" id="KW-0547">Nucleotide-binding</keyword>
<evidence type="ECO:0000313" key="13">
    <source>
        <dbReference type="EMBL" id="GAA5200108.1"/>
    </source>
</evidence>
<dbReference type="InterPro" id="IPR003820">
    <property type="entry name" value="KdpC"/>
</dbReference>
<keyword evidence="4 11" id="KW-0812">Transmembrane</keyword>
<evidence type="ECO:0000256" key="2">
    <source>
        <dbReference type="ARBA" id="ARBA00022475"/>
    </source>
</evidence>
<protein>
    <recommendedName>
        <fullName evidence="11">Potassium-transporting ATPase KdpC subunit</fullName>
    </recommendedName>
    <alternativeName>
        <fullName evidence="11">ATP phosphohydrolase [potassium-transporting] C chain</fullName>
    </alternativeName>
    <alternativeName>
        <fullName evidence="11">Potassium-binding and translocating subunit C</fullName>
    </alternativeName>
    <alternativeName>
        <fullName evidence="11">Potassium-translocating ATPase C chain</fullName>
    </alternativeName>
</protein>
<comment type="similarity">
    <text evidence="11">Belongs to the KdpC family.</text>
</comment>
<gene>
    <name evidence="11 13" type="primary">kdpC</name>
    <name evidence="13" type="ORF">GCM10023322_77240</name>
</gene>
<evidence type="ECO:0000256" key="8">
    <source>
        <dbReference type="ARBA" id="ARBA00022989"/>
    </source>
</evidence>
<keyword evidence="14" id="KW-1185">Reference proteome</keyword>
<comment type="function">
    <text evidence="11">Part of the high-affinity ATP-driven potassium transport (or Kdp) system, which catalyzes the hydrolysis of ATP coupled with the electrogenic transport of potassium into the cytoplasm. This subunit acts as a catalytic chaperone that increases the ATP-binding affinity of the ATP-hydrolyzing subunit KdpB by the formation of a transient KdpB/KdpC/ATP ternary complex.</text>
</comment>
<evidence type="ECO:0000256" key="11">
    <source>
        <dbReference type="HAMAP-Rule" id="MF_00276"/>
    </source>
</evidence>
<comment type="subunit">
    <text evidence="11">The system is composed of three essential subunits: KdpA, KdpB and KdpC.</text>
</comment>
<dbReference type="PANTHER" id="PTHR30042">
    <property type="entry name" value="POTASSIUM-TRANSPORTING ATPASE C CHAIN"/>
    <property type="match status" value="1"/>
</dbReference>
<keyword evidence="2 11" id="KW-1003">Cell membrane</keyword>
<evidence type="ECO:0000256" key="4">
    <source>
        <dbReference type="ARBA" id="ARBA00022692"/>
    </source>
</evidence>
<sequence>MWVNLRRAVLVSLAFFVLLGLAYPLAETGIGQLLFHHQANGSLTANGSERIGQTWSGPQWFQGRPDGDDPTATGGSNLGPRSQELSDDVKKQMDALKKEGITPTNGLVTTSGSGVDPDISPDDAYAQVAAVAKARGLSQDKVRQLVKDHIDGPQFGFLGASHVNVLELNEALAAL</sequence>
<name>A0ABP9SP67_9ACTN</name>
<keyword evidence="1 11" id="KW-0813">Transport</keyword>
<evidence type="ECO:0000256" key="6">
    <source>
        <dbReference type="ARBA" id="ARBA00022840"/>
    </source>
</evidence>
<dbReference type="HAMAP" id="MF_00276">
    <property type="entry name" value="KdpC"/>
    <property type="match status" value="1"/>
</dbReference>